<proteinExistence type="inferred from homology"/>
<evidence type="ECO:0000256" key="3">
    <source>
        <dbReference type="ARBA" id="ARBA00022525"/>
    </source>
</evidence>
<dbReference type="PANTHER" id="PTHR40088">
    <property type="entry name" value="PECTATE LYASE (EUROFUNG)"/>
    <property type="match status" value="1"/>
</dbReference>
<comment type="cofactor">
    <cofactor evidence="1">
        <name>Ca(2+)</name>
        <dbReference type="ChEBI" id="CHEBI:29108"/>
    </cofactor>
</comment>
<dbReference type="Pfam" id="PF22842">
    <property type="entry name" value="Pel9A-like_beta_helix"/>
    <property type="match status" value="1"/>
</dbReference>
<name>A0A272EVR1_9RHOO</name>
<evidence type="ECO:0000313" key="14">
    <source>
        <dbReference type="Proteomes" id="UP000623509"/>
    </source>
</evidence>
<dbReference type="AlphaFoldDB" id="A0A272EVR1"/>
<dbReference type="InterPro" id="IPR006626">
    <property type="entry name" value="PbH1"/>
</dbReference>
<evidence type="ECO:0000256" key="5">
    <source>
        <dbReference type="ARBA" id="ARBA00022729"/>
    </source>
</evidence>
<comment type="similarity">
    <text evidence="8">Belongs to the polysaccharide lyase 9 family.</text>
</comment>
<evidence type="ECO:0000256" key="9">
    <source>
        <dbReference type="SAM" id="MobiDB-lite"/>
    </source>
</evidence>
<dbReference type="GO" id="GO:0046872">
    <property type="term" value="F:metal ion binding"/>
    <property type="evidence" value="ECO:0007669"/>
    <property type="project" value="UniProtKB-KW"/>
</dbReference>
<dbReference type="PANTHER" id="PTHR40088:SF1">
    <property type="entry name" value="PECTATE LYASE PEL9"/>
    <property type="match status" value="1"/>
</dbReference>
<reference evidence="12 13" key="2">
    <citation type="submission" date="2017-07" db="EMBL/GenBank/DDBJ databases">
        <title>Candidatus Dactylopiibacterium carminicum, a nitrogen-fixing symbiont of the cochineal insect Dactylopius coccus and Dactylopius opuntiae (Hemiptera: Coccoidea: Dactylopiidae).</title>
        <authorList>
            <person name="Vera A."/>
        </authorList>
    </citation>
    <scope>NUCLEOTIDE SEQUENCE [LARGE SCALE GENOMIC DNA]</scope>
    <source>
        <strain evidence="12 13">NFDCM</strain>
    </source>
</reference>
<organism evidence="12 13">
    <name type="scientific">Candidatus Dactylopiibacterium carminicum</name>
    <dbReference type="NCBI Taxonomy" id="857335"/>
    <lineage>
        <taxon>Bacteria</taxon>
        <taxon>Pseudomonadati</taxon>
        <taxon>Pseudomonadota</taxon>
        <taxon>Betaproteobacteria</taxon>
        <taxon>Rhodocyclales</taxon>
        <taxon>Rhodocyclaceae</taxon>
        <taxon>Candidatus Dactylopiibacterium</taxon>
    </lineage>
</organism>
<dbReference type="Proteomes" id="UP000623509">
    <property type="component" value="Unassembled WGS sequence"/>
</dbReference>
<dbReference type="EMBL" id="NMRN01000009">
    <property type="protein sequence ID" value="PAS94194.1"/>
    <property type="molecule type" value="Genomic_DNA"/>
</dbReference>
<accession>A0A272EVR1</accession>
<keyword evidence="5" id="KW-0732">Signal</keyword>
<keyword evidence="4" id="KW-0479">Metal-binding</keyword>
<reference evidence="11 14" key="1">
    <citation type="submission" date="2016-08" db="EMBL/GenBank/DDBJ databases">
        <title>Candidatus Dactylopiibacterium carminicum genome sequence.</title>
        <authorList>
            <person name="Ramirez-Puebla S.T."/>
            <person name="Ormeno-Orrillo E."/>
            <person name="Vera-Ponce De Leon A."/>
            <person name="Luis L."/>
            <person name="Sanchez-Flores A."/>
            <person name="Monica R."/>
            <person name="Martinez-Romero E."/>
        </authorList>
    </citation>
    <scope>NUCLEOTIDE SEQUENCE [LARGE SCALE GENOMIC DNA]</scope>
    <source>
        <strain evidence="11">END1</strain>
    </source>
</reference>
<evidence type="ECO:0000256" key="7">
    <source>
        <dbReference type="ARBA" id="ARBA00023239"/>
    </source>
</evidence>
<dbReference type="InterPro" id="IPR011050">
    <property type="entry name" value="Pectin_lyase_fold/virulence"/>
</dbReference>
<dbReference type="EMBL" id="MDUX01000012">
    <property type="protein sequence ID" value="KAF7599928.1"/>
    <property type="molecule type" value="Genomic_DNA"/>
</dbReference>
<evidence type="ECO:0000256" key="4">
    <source>
        <dbReference type="ARBA" id="ARBA00022723"/>
    </source>
</evidence>
<feature type="domain" description="Pel9A-like right handed beta-helix region" evidence="10">
    <location>
        <begin position="62"/>
        <end position="353"/>
    </location>
</feature>
<dbReference type="InterPro" id="IPR053868">
    <property type="entry name" value="Pel9A-like_beta_helix"/>
</dbReference>
<evidence type="ECO:0000256" key="2">
    <source>
        <dbReference type="ARBA" id="ARBA00004613"/>
    </source>
</evidence>
<feature type="region of interest" description="Disordered" evidence="9">
    <location>
        <begin position="1"/>
        <end position="52"/>
    </location>
</feature>
<dbReference type="GO" id="GO:0005576">
    <property type="term" value="C:extracellular region"/>
    <property type="evidence" value="ECO:0007669"/>
    <property type="project" value="UniProtKB-SubCell"/>
</dbReference>
<evidence type="ECO:0000313" key="11">
    <source>
        <dbReference type="EMBL" id="KAF7599928.1"/>
    </source>
</evidence>
<dbReference type="Proteomes" id="UP000216107">
    <property type="component" value="Unassembled WGS sequence"/>
</dbReference>
<dbReference type="SMART" id="SM00710">
    <property type="entry name" value="PbH1"/>
    <property type="match status" value="5"/>
</dbReference>
<evidence type="ECO:0000256" key="1">
    <source>
        <dbReference type="ARBA" id="ARBA00001913"/>
    </source>
</evidence>
<evidence type="ECO:0000313" key="13">
    <source>
        <dbReference type="Proteomes" id="UP000216107"/>
    </source>
</evidence>
<comment type="caution">
    <text evidence="12">The sequence shown here is derived from an EMBL/GenBank/DDBJ whole genome shotgun (WGS) entry which is preliminary data.</text>
</comment>
<dbReference type="GO" id="GO:0016837">
    <property type="term" value="F:carbon-oxygen lyase activity, acting on polysaccharides"/>
    <property type="evidence" value="ECO:0007669"/>
    <property type="project" value="TreeGrafter"/>
</dbReference>
<keyword evidence="6" id="KW-0106">Calcium</keyword>
<keyword evidence="14" id="KW-1185">Reference proteome</keyword>
<feature type="compositionally biased region" description="Low complexity" evidence="9">
    <location>
        <begin position="15"/>
        <end position="49"/>
    </location>
</feature>
<dbReference type="SUPFAM" id="SSF51126">
    <property type="entry name" value="Pectin lyase-like"/>
    <property type="match status" value="1"/>
</dbReference>
<evidence type="ECO:0000256" key="8">
    <source>
        <dbReference type="ARBA" id="ARBA00038263"/>
    </source>
</evidence>
<dbReference type="InterPro" id="IPR052052">
    <property type="entry name" value="Polysaccharide_Lyase_9"/>
</dbReference>
<evidence type="ECO:0000259" key="10">
    <source>
        <dbReference type="Pfam" id="PF22842"/>
    </source>
</evidence>
<keyword evidence="3" id="KW-0964">Secreted</keyword>
<evidence type="ECO:0000313" key="12">
    <source>
        <dbReference type="EMBL" id="PAS94194.1"/>
    </source>
</evidence>
<dbReference type="OrthoDB" id="9762467at2"/>
<keyword evidence="7 12" id="KW-0456">Lyase</keyword>
<gene>
    <name evidence="11" type="ORF">BGI27_05585</name>
    <name evidence="12" type="ORF">CGU29_04760</name>
</gene>
<dbReference type="Gene3D" id="2.160.20.10">
    <property type="entry name" value="Single-stranded right-handed beta-helix, Pectin lyase-like"/>
    <property type="match status" value="1"/>
</dbReference>
<dbReference type="InterPro" id="IPR012334">
    <property type="entry name" value="Pectin_lyas_fold"/>
</dbReference>
<evidence type="ECO:0000256" key="6">
    <source>
        <dbReference type="ARBA" id="ARBA00022837"/>
    </source>
</evidence>
<protein>
    <submittedName>
        <fullName evidence="12">Pectate lyase</fullName>
    </submittedName>
</protein>
<sequence length="452" mass="47219">MPDSAWCSVGPAAGTSSSASSSAASSSSSSSSASSASQSSSSSQATSSSNPYVTGCGTETSNLVASKVYYVTPTAGSGGAGSSFSALMSLTEALTKVSAGQMVLLQPGTYTVPYTAGAKNTITLSKSGSSGARIYLVAANCGKAVVDFSFPENTWVQDSYGFYLTGSYWYFKGIEITRAGYQGVYVTGAYNTFENCAFHNNRNSGLEINKGGSYTKVINSDAYRNYDPKKLGSMADGFASKQTQGAGNFFHGCRAWENSDDGFDTYDSPEAVVIENSWTFRNGVDVWGYGGFAGNGNGFKLGGNAAVQRNRIVNSVSFGHPGKGFDQNNNAGGVTLFNNTSYQNGINYGFCNTVNSGETHTFRNKVSLSGKNADSICNADSKNNTWNSLAASSADFVSLDTNLATRAREADGSLPTTNLFRLSAGSKLINAGVNVGLPYKGSAPDLGAFERE</sequence>
<comment type="subcellular location">
    <subcellularLocation>
        <location evidence="2">Secreted</location>
    </subcellularLocation>
</comment>